<dbReference type="STRING" id="1434104.MCMEM_0329"/>
<gene>
    <name evidence="1" type="ORF">MCMEM_0329</name>
</gene>
<dbReference type="Gene3D" id="2.160.10.10">
    <property type="entry name" value="Hexapeptide repeat proteins"/>
    <property type="match status" value="1"/>
</dbReference>
<dbReference type="SUPFAM" id="SSF51161">
    <property type="entry name" value="Trimeric LpxA-like enzymes"/>
    <property type="match status" value="1"/>
</dbReference>
<name>A0A0E3SQQ0_METMT</name>
<dbReference type="GeneID" id="24892807"/>
<dbReference type="EMBL" id="CP009518">
    <property type="protein sequence ID" value="AKB84382.1"/>
    <property type="molecule type" value="Genomic_DNA"/>
</dbReference>
<reference evidence="1 2" key="1">
    <citation type="submission" date="2014-07" db="EMBL/GenBank/DDBJ databases">
        <title>Methanogenic archaea and the global carbon cycle.</title>
        <authorList>
            <person name="Henriksen J.R."/>
            <person name="Luke J."/>
            <person name="Reinhart S."/>
            <person name="Benedict M.N."/>
            <person name="Youngblut N.D."/>
            <person name="Metcalf M.E."/>
            <person name="Whitaker R.J."/>
            <person name="Metcalf W.W."/>
        </authorList>
    </citation>
    <scope>NUCLEOTIDE SEQUENCE [LARGE SCALE GENOMIC DNA]</scope>
    <source>
        <strain evidence="1 2">MM1</strain>
    </source>
</reference>
<organism evidence="1 2">
    <name type="scientific">Methanococcoides methylutens MM1</name>
    <dbReference type="NCBI Taxonomy" id="1434104"/>
    <lineage>
        <taxon>Archaea</taxon>
        <taxon>Methanobacteriati</taxon>
        <taxon>Methanobacteriota</taxon>
        <taxon>Stenosarchaea group</taxon>
        <taxon>Methanomicrobia</taxon>
        <taxon>Methanosarcinales</taxon>
        <taxon>Methanosarcinaceae</taxon>
        <taxon>Methanococcoides</taxon>
    </lineage>
</organism>
<sequence length="144" mass="15786">MDKRFIKYHPETNTYIVRRKAFFEESVRIDGNMIIGSGANFWKDLEVTGSLELGKASLVKGSVKAGDALISTRCEIRGNVDVGHNLTMLDNVEVAGHAICGNQMSIRPGCKVSFAKAEKALELVGKVDIKEIESGTKLIVRSDM</sequence>
<evidence type="ECO:0000313" key="1">
    <source>
        <dbReference type="EMBL" id="AKB84382.1"/>
    </source>
</evidence>
<protein>
    <recommendedName>
        <fullName evidence="3">Polymer-forming cytoskeletal protein</fullName>
    </recommendedName>
</protein>
<dbReference type="Proteomes" id="UP000033048">
    <property type="component" value="Chromosome"/>
</dbReference>
<dbReference type="RefSeq" id="WP_048204593.1">
    <property type="nucleotide sequence ID" value="NZ_CP009518.1"/>
</dbReference>
<dbReference type="OrthoDB" id="114270at2157"/>
<keyword evidence="2" id="KW-1185">Reference proteome</keyword>
<dbReference type="AlphaFoldDB" id="A0A0E3SQQ0"/>
<evidence type="ECO:0000313" key="2">
    <source>
        <dbReference type="Proteomes" id="UP000033048"/>
    </source>
</evidence>
<evidence type="ECO:0008006" key="3">
    <source>
        <dbReference type="Google" id="ProtNLM"/>
    </source>
</evidence>
<dbReference type="HOGENOM" id="CLU_151088_0_0_2"/>
<accession>A0A0E3SQQ0</accession>
<dbReference type="KEGG" id="mmet:MCMEM_0329"/>
<dbReference type="InterPro" id="IPR011004">
    <property type="entry name" value="Trimer_LpxA-like_sf"/>
</dbReference>
<proteinExistence type="predicted"/>